<dbReference type="RefSeq" id="WP_006545325.1">
    <property type="nucleotide sequence ID" value="NZ_FAOZ01000019.1"/>
</dbReference>
<proteinExistence type="predicted"/>
<dbReference type="EMBL" id="FAOZ01000019">
    <property type="protein sequence ID" value="CUU58479.1"/>
    <property type="molecule type" value="Genomic_DNA"/>
</dbReference>
<dbReference type="PANTHER" id="PTHR36221">
    <property type="entry name" value="DUF742 DOMAIN-CONTAINING PROTEIN"/>
    <property type="match status" value="1"/>
</dbReference>
<evidence type="ECO:0000313" key="1">
    <source>
        <dbReference type="EMBL" id="CUU58479.1"/>
    </source>
</evidence>
<gene>
    <name evidence="1" type="ORF">Ga0074812_119113</name>
</gene>
<reference evidence="2" key="1">
    <citation type="submission" date="2015-11" db="EMBL/GenBank/DDBJ databases">
        <authorList>
            <person name="Varghese N."/>
        </authorList>
    </citation>
    <scope>NUCLEOTIDE SEQUENCE [LARGE SCALE GENOMIC DNA]</scope>
    <source>
        <strain evidence="2">DSM 45899</strain>
    </source>
</reference>
<dbReference type="AlphaFoldDB" id="A0A0S4QTM2"/>
<evidence type="ECO:0008006" key="3">
    <source>
        <dbReference type="Google" id="ProtNLM"/>
    </source>
</evidence>
<accession>A0A0S4QTM2</accession>
<name>A0A0S4QTM2_9ACTN</name>
<dbReference type="PANTHER" id="PTHR36221:SF1">
    <property type="entry name" value="DUF742 DOMAIN-CONTAINING PROTEIN"/>
    <property type="match status" value="1"/>
</dbReference>
<protein>
    <recommendedName>
        <fullName evidence="3">DUF742 domain-containing protein</fullName>
    </recommendedName>
</protein>
<organism evidence="1 2">
    <name type="scientific">Parafrankia irregularis</name>
    <dbReference type="NCBI Taxonomy" id="795642"/>
    <lineage>
        <taxon>Bacteria</taxon>
        <taxon>Bacillati</taxon>
        <taxon>Actinomycetota</taxon>
        <taxon>Actinomycetes</taxon>
        <taxon>Frankiales</taxon>
        <taxon>Frankiaceae</taxon>
        <taxon>Parafrankia</taxon>
    </lineage>
</organism>
<dbReference type="Pfam" id="PF05331">
    <property type="entry name" value="DUF742"/>
    <property type="match status" value="1"/>
</dbReference>
<dbReference type="InterPro" id="IPR007995">
    <property type="entry name" value="DUF742"/>
</dbReference>
<evidence type="ECO:0000313" key="2">
    <source>
        <dbReference type="Proteomes" id="UP000198802"/>
    </source>
</evidence>
<keyword evidence="2" id="KW-1185">Reference proteome</keyword>
<dbReference type="Proteomes" id="UP000198802">
    <property type="component" value="Unassembled WGS sequence"/>
</dbReference>
<sequence>MPEDWSGSPAPGEHWDDAEAFVRPYAVTRGRTTPAVPLELVALVATTDGGMAAIRRRGRLAPEEHDIAILCMRIHSIAEISARLKLPLMVVRVLIDDMARGGMVSVHRPEHPDRPSPELLRRVLHGLTTL</sequence>